<dbReference type="STRING" id="703135.A0A2A9NV88"/>
<evidence type="ECO:0000256" key="1">
    <source>
        <dbReference type="SAM" id="MobiDB-lite"/>
    </source>
</evidence>
<name>A0A2A9NV88_9AGAR</name>
<dbReference type="Proteomes" id="UP000242287">
    <property type="component" value="Unassembled WGS sequence"/>
</dbReference>
<feature type="signal peptide" evidence="2">
    <location>
        <begin position="1"/>
        <end position="17"/>
    </location>
</feature>
<feature type="compositionally biased region" description="Low complexity" evidence="1">
    <location>
        <begin position="119"/>
        <end position="147"/>
    </location>
</feature>
<organism evidence="3 4">
    <name type="scientific">Amanita thiersii Skay4041</name>
    <dbReference type="NCBI Taxonomy" id="703135"/>
    <lineage>
        <taxon>Eukaryota</taxon>
        <taxon>Fungi</taxon>
        <taxon>Dikarya</taxon>
        <taxon>Basidiomycota</taxon>
        <taxon>Agaricomycotina</taxon>
        <taxon>Agaricomycetes</taxon>
        <taxon>Agaricomycetidae</taxon>
        <taxon>Agaricales</taxon>
        <taxon>Pluteineae</taxon>
        <taxon>Amanitaceae</taxon>
        <taxon>Amanita</taxon>
    </lineage>
</organism>
<dbReference type="OrthoDB" id="2339190at2759"/>
<keyword evidence="4" id="KW-1185">Reference proteome</keyword>
<feature type="chain" id="PRO_5013038375" evidence="2">
    <location>
        <begin position="18"/>
        <end position="215"/>
    </location>
</feature>
<accession>A0A2A9NV88</accession>
<evidence type="ECO:0000256" key="2">
    <source>
        <dbReference type="SAM" id="SignalP"/>
    </source>
</evidence>
<evidence type="ECO:0000313" key="4">
    <source>
        <dbReference type="Proteomes" id="UP000242287"/>
    </source>
</evidence>
<protein>
    <submittedName>
        <fullName evidence="3">Uncharacterized protein</fullName>
    </submittedName>
</protein>
<feature type="compositionally biased region" description="Low complexity" evidence="1">
    <location>
        <begin position="154"/>
        <end position="169"/>
    </location>
</feature>
<evidence type="ECO:0000313" key="3">
    <source>
        <dbReference type="EMBL" id="PFH53284.1"/>
    </source>
</evidence>
<gene>
    <name evidence="3" type="ORF">AMATHDRAFT_1355</name>
</gene>
<keyword evidence="2" id="KW-0732">Signal</keyword>
<proteinExistence type="predicted"/>
<sequence length="215" mass="22210">MFSFIFFSLLFSILAQSRPLLPLKERDVVAPPVLSPNETSIWPIGTKQTVVWDTPPILPPEVISSPTNTRIENPLAQGFNITQGRVQVVVPNVPPRTDYIVVLMGDSGNASPPFAITLSGSPPDDSSTSTTSSESLITTPIPITGSSITGGSGETFTPSLSSPTTSVSTSMSLTLPATGTGTAIAASATQNGATSAHHVGAMCFALAMIVSGLLL</sequence>
<reference evidence="3 4" key="1">
    <citation type="submission" date="2014-02" db="EMBL/GenBank/DDBJ databases">
        <title>Transposable element dynamics among asymbiotic and ectomycorrhizal Amanita fungi.</title>
        <authorList>
            <consortium name="DOE Joint Genome Institute"/>
            <person name="Hess J."/>
            <person name="Skrede I."/>
            <person name="Wolfe B."/>
            <person name="LaButti K."/>
            <person name="Ohm R.A."/>
            <person name="Grigoriev I.V."/>
            <person name="Pringle A."/>
        </authorList>
    </citation>
    <scope>NUCLEOTIDE SEQUENCE [LARGE SCALE GENOMIC DNA]</scope>
    <source>
        <strain evidence="3 4">SKay4041</strain>
    </source>
</reference>
<feature type="region of interest" description="Disordered" evidence="1">
    <location>
        <begin position="119"/>
        <end position="169"/>
    </location>
</feature>
<dbReference type="AlphaFoldDB" id="A0A2A9NV88"/>
<dbReference type="EMBL" id="KZ301974">
    <property type="protein sequence ID" value="PFH53284.1"/>
    <property type="molecule type" value="Genomic_DNA"/>
</dbReference>